<dbReference type="AlphaFoldDB" id="A0A2Z6B1P7"/>
<name>A0A2Z6B1P7_9BACT</name>
<gene>
    <name evidence="3" type="ORF">DFE_2688</name>
</gene>
<dbReference type="EMBL" id="AP017378">
    <property type="protein sequence ID" value="BBD09414.1"/>
    <property type="molecule type" value="Genomic_DNA"/>
</dbReference>
<dbReference type="KEGG" id="dfl:DFE_2688"/>
<dbReference type="InterPro" id="IPR043129">
    <property type="entry name" value="ATPase_NBD"/>
</dbReference>
<keyword evidence="4" id="KW-1185">Reference proteome</keyword>
<dbReference type="InterPro" id="IPR008040">
    <property type="entry name" value="Hydant_A_N"/>
</dbReference>
<dbReference type="Gene3D" id="3.30.420.40">
    <property type="match status" value="1"/>
</dbReference>
<dbReference type="InterPro" id="IPR045079">
    <property type="entry name" value="Oxoprolinase-like"/>
</dbReference>
<dbReference type="PANTHER" id="PTHR11365:SF2">
    <property type="entry name" value="5-OXOPROLINASE"/>
    <property type="match status" value="1"/>
</dbReference>
<dbReference type="InterPro" id="IPR002821">
    <property type="entry name" value="Hydantoinase_A"/>
</dbReference>
<dbReference type="RefSeq" id="WP_126380350.1">
    <property type="nucleotide sequence ID" value="NZ_AP017378.1"/>
</dbReference>
<reference evidence="3 4" key="1">
    <citation type="journal article" date="2018" name="Sci. Adv.">
        <title>Multi-heme cytochromes provide a pathway for survival in energy-limited environments.</title>
        <authorList>
            <person name="Deng X."/>
            <person name="Dohmae N."/>
            <person name="Nealson K.H."/>
            <person name="Hashimoto K."/>
            <person name="Okamoto A."/>
        </authorList>
    </citation>
    <scope>NUCLEOTIDE SEQUENCE [LARGE SCALE GENOMIC DNA]</scope>
    <source>
        <strain evidence="3 4">IS5</strain>
    </source>
</reference>
<dbReference type="GO" id="GO:0006749">
    <property type="term" value="P:glutathione metabolic process"/>
    <property type="evidence" value="ECO:0007669"/>
    <property type="project" value="TreeGrafter"/>
</dbReference>
<dbReference type="Proteomes" id="UP000269883">
    <property type="component" value="Chromosome"/>
</dbReference>
<dbReference type="GO" id="GO:0017168">
    <property type="term" value="F:5-oxoprolinase (ATP-hydrolyzing) activity"/>
    <property type="evidence" value="ECO:0007669"/>
    <property type="project" value="TreeGrafter"/>
</dbReference>
<feature type="domain" description="Hydantoinase/oxoprolinase N-terminal" evidence="2">
    <location>
        <begin position="3"/>
        <end position="153"/>
    </location>
</feature>
<evidence type="ECO:0000313" key="3">
    <source>
        <dbReference type="EMBL" id="BBD09414.1"/>
    </source>
</evidence>
<feature type="domain" description="Hydantoinase A/oxoprolinase" evidence="1">
    <location>
        <begin position="178"/>
        <end position="468"/>
    </location>
</feature>
<organism evidence="3 4">
    <name type="scientific">Desulfovibrio ferrophilus</name>
    <dbReference type="NCBI Taxonomy" id="241368"/>
    <lineage>
        <taxon>Bacteria</taxon>
        <taxon>Pseudomonadati</taxon>
        <taxon>Thermodesulfobacteriota</taxon>
        <taxon>Desulfovibrionia</taxon>
        <taxon>Desulfovibrionales</taxon>
        <taxon>Desulfovibrionaceae</taxon>
        <taxon>Desulfovibrio</taxon>
    </lineage>
</organism>
<protein>
    <submittedName>
        <fullName evidence="3">Hydantoinase/oxoprolinase family protein</fullName>
    </submittedName>
</protein>
<dbReference type="PANTHER" id="PTHR11365">
    <property type="entry name" value="5-OXOPROLINASE RELATED"/>
    <property type="match status" value="1"/>
</dbReference>
<sequence length="563" mass="59353">MLLGIDVGGTHTDTVILDDGRVVAEAKIPTDHDDLLSSIQGALDAVLTGMDPAQIRSVNLSTTLSTNAIVENKIEDVGVLVSTGPGIDPENYRVGGHYHVVAGAVDHRGTEVMAPDEQQLEEVALSMEQAGIKVFAAVGKFSTRNPDHERAMAGAVGHAADFVTMGHGVSGVLNFPRRVATAYFNSAVWRTYNDFAWAMQESLTGRGLKAEINILKADGGTLPLAVSRRRPIETILSGPAASVMGMIALCDPRDDSVLLDIGGTTTDIAVFADGSPVIEDQGMTVGSYPTLVKSLKIRSIGVGGDSVIRVNSEGMVTVGPDRKGPALATCGNSKIAKGQACSPALTDALNTLGLSAFGDVEASRRGIRKLAELSDLAPEVLARRAVDNARDKIVAAANDLVDELNDRPVYTILELLKGKTVRPKRYSLMGGPAQAMGPQLEEVLGVPVTLPAHFAVANAIGAALTRTTMDVELFADTQKKRMFIPGLGIATDIPASYTLEQAERDAEKALKDYLVGMGGGETAAEPEISESGSFNMVDDHGTVGRNIRVKCQIQPGIVTRARV</sequence>
<accession>A0A2Z6B1P7</accession>
<evidence type="ECO:0000259" key="2">
    <source>
        <dbReference type="Pfam" id="PF05378"/>
    </source>
</evidence>
<dbReference type="Pfam" id="PF01968">
    <property type="entry name" value="Hydantoinase_A"/>
    <property type="match status" value="1"/>
</dbReference>
<evidence type="ECO:0000259" key="1">
    <source>
        <dbReference type="Pfam" id="PF01968"/>
    </source>
</evidence>
<evidence type="ECO:0000313" key="4">
    <source>
        <dbReference type="Proteomes" id="UP000269883"/>
    </source>
</evidence>
<dbReference type="SUPFAM" id="SSF53067">
    <property type="entry name" value="Actin-like ATPase domain"/>
    <property type="match status" value="1"/>
</dbReference>
<dbReference type="OrthoDB" id="9814788at2"/>
<proteinExistence type="predicted"/>
<dbReference type="GO" id="GO:0005829">
    <property type="term" value="C:cytosol"/>
    <property type="evidence" value="ECO:0007669"/>
    <property type="project" value="TreeGrafter"/>
</dbReference>
<dbReference type="Pfam" id="PF05378">
    <property type="entry name" value="Hydant_A_N"/>
    <property type="match status" value="1"/>
</dbReference>